<dbReference type="KEGG" id="sapo:SAPIO_CDS2659"/>
<evidence type="ECO:0000313" key="2">
    <source>
        <dbReference type="Proteomes" id="UP000028545"/>
    </source>
</evidence>
<dbReference type="Proteomes" id="UP000028545">
    <property type="component" value="Unassembled WGS sequence"/>
</dbReference>
<evidence type="ECO:0000313" key="1">
    <source>
        <dbReference type="EMBL" id="KEZ45200.1"/>
    </source>
</evidence>
<gene>
    <name evidence="1" type="ORF">SAPIO_CDS2659</name>
</gene>
<sequence length="126" mass="13791">MPLSRLDLPYYIFGVVEPTLQILGFVVGSFAPQYFALTQAPLLISHSLLPSEKILSYQLGFGSTTKRRTARHSAVHAILSVVIKDGDDLAAIHKTRMAELGRSVSAPLQVVIDDSSLRRPPTVAMF</sequence>
<accession>A0A084GCY8</accession>
<organism evidence="1 2">
    <name type="scientific">Pseudallescheria apiosperma</name>
    <name type="common">Scedosporium apiospermum</name>
    <dbReference type="NCBI Taxonomy" id="563466"/>
    <lineage>
        <taxon>Eukaryota</taxon>
        <taxon>Fungi</taxon>
        <taxon>Dikarya</taxon>
        <taxon>Ascomycota</taxon>
        <taxon>Pezizomycotina</taxon>
        <taxon>Sordariomycetes</taxon>
        <taxon>Hypocreomycetidae</taxon>
        <taxon>Microascales</taxon>
        <taxon>Microascaceae</taxon>
        <taxon>Scedosporium</taxon>
    </lineage>
</organism>
<dbReference type="OrthoDB" id="2937326at2759"/>
<name>A0A084GCY8_PSEDA</name>
<dbReference type="EMBL" id="JOWA01000086">
    <property type="protein sequence ID" value="KEZ45200.1"/>
    <property type="molecule type" value="Genomic_DNA"/>
</dbReference>
<comment type="caution">
    <text evidence="1">The sequence shown here is derived from an EMBL/GenBank/DDBJ whole genome shotgun (WGS) entry which is preliminary data.</text>
</comment>
<protein>
    <submittedName>
        <fullName evidence="1">Uncharacterized protein</fullName>
    </submittedName>
</protein>
<reference evidence="1 2" key="1">
    <citation type="journal article" date="2014" name="Genome Announc.">
        <title>Draft genome sequence of the pathogenic fungus Scedosporium apiospermum.</title>
        <authorList>
            <person name="Vandeputte P."/>
            <person name="Ghamrawi S."/>
            <person name="Rechenmann M."/>
            <person name="Iltis A."/>
            <person name="Giraud S."/>
            <person name="Fleury M."/>
            <person name="Thornton C."/>
            <person name="Delhaes L."/>
            <person name="Meyer W."/>
            <person name="Papon N."/>
            <person name="Bouchara J.P."/>
        </authorList>
    </citation>
    <scope>NUCLEOTIDE SEQUENCE [LARGE SCALE GENOMIC DNA]</scope>
    <source>
        <strain evidence="1 2">IHEM 14462</strain>
    </source>
</reference>
<dbReference type="HOGENOM" id="CLU_1982847_0_0_1"/>
<dbReference type="AlphaFoldDB" id="A0A084GCY8"/>
<dbReference type="RefSeq" id="XP_016644999.1">
    <property type="nucleotide sequence ID" value="XM_016785623.1"/>
</dbReference>
<dbReference type="VEuPathDB" id="FungiDB:SAPIO_CDS2659"/>
<dbReference type="GeneID" id="27721731"/>
<keyword evidence="2" id="KW-1185">Reference proteome</keyword>
<proteinExistence type="predicted"/>